<gene>
    <name evidence="6" type="ORF">DWZ83_07690</name>
    <name evidence="5" type="ORF">KHZ85_06515</name>
</gene>
<dbReference type="RefSeq" id="WP_022420927.1">
    <property type="nucleotide sequence ID" value="NZ_CABKNA010000012.1"/>
</dbReference>
<dbReference type="SFLD" id="SFLDG01084">
    <property type="entry name" value="Uncharacterised_Radical_SAM_Su"/>
    <property type="match status" value="1"/>
</dbReference>
<dbReference type="OrthoDB" id="9785699at2"/>
<dbReference type="GO" id="GO:0003824">
    <property type="term" value="F:catalytic activity"/>
    <property type="evidence" value="ECO:0007669"/>
    <property type="project" value="InterPro"/>
</dbReference>
<dbReference type="GeneID" id="92792585"/>
<organism evidence="6 7">
    <name type="scientific">Amedibacillus dolichus</name>
    <dbReference type="NCBI Taxonomy" id="31971"/>
    <lineage>
        <taxon>Bacteria</taxon>
        <taxon>Bacillati</taxon>
        <taxon>Bacillota</taxon>
        <taxon>Erysipelotrichia</taxon>
        <taxon>Erysipelotrichales</taxon>
        <taxon>Erysipelotrichaceae</taxon>
        <taxon>Amedibacillus</taxon>
    </lineage>
</organism>
<evidence type="ECO:0000256" key="2">
    <source>
        <dbReference type="ARBA" id="ARBA00023004"/>
    </source>
</evidence>
<name>A0A415P850_9FIRM</name>
<dbReference type="EMBL" id="JAGZMZ010000014">
    <property type="protein sequence ID" value="MBS4884402.1"/>
    <property type="molecule type" value="Genomic_DNA"/>
</dbReference>
<dbReference type="PANTHER" id="PTHR43432">
    <property type="entry name" value="SLR0285 PROTEIN"/>
    <property type="match status" value="1"/>
</dbReference>
<reference evidence="6 7" key="1">
    <citation type="submission" date="2018-08" db="EMBL/GenBank/DDBJ databases">
        <title>A genome reference for cultivated species of the human gut microbiota.</title>
        <authorList>
            <person name="Zou Y."/>
            <person name="Xue W."/>
            <person name="Luo G."/>
        </authorList>
    </citation>
    <scope>NUCLEOTIDE SEQUENCE [LARGE SCALE GENOMIC DNA]</scope>
    <source>
        <strain evidence="6 7">AF35-6BH</strain>
    </source>
</reference>
<dbReference type="EMBL" id="QRPK01000042">
    <property type="protein sequence ID" value="RHM08912.1"/>
    <property type="molecule type" value="Genomic_DNA"/>
</dbReference>
<comment type="caution">
    <text evidence="6">The sequence shown here is derived from an EMBL/GenBank/DDBJ whole genome shotgun (WGS) entry which is preliminary data.</text>
</comment>
<evidence type="ECO:0000313" key="6">
    <source>
        <dbReference type="EMBL" id="RHM08912.1"/>
    </source>
</evidence>
<dbReference type="Proteomes" id="UP000284868">
    <property type="component" value="Unassembled WGS sequence"/>
</dbReference>
<sequence>MHFVKAKTILNAHNGMNLYRGCQHGCIYCDSRSTCYQMSHSFEDIEVKENALQLLEAALCKKRKKCMIGTGAMSDPYMPLERHLQYTRKALMLIEQYGFGVTILTKSSDVLNDLDLLERISKKTKCVVQMTLTSYDEVLCKKLEPHVSTTYERYLALKTLQAHGIPTIVWLDPILPFINDTEENLKGILDYCIDAGVKGIVCFGFGLTLREGNREYFYSQLDHHFPGLSQVYIRRYGNRYEVDSPNHARLMKMFCDTCKKENILYKIDEIFAYLHSFEEAKVYEQLHLF</sequence>
<dbReference type="GO" id="GO:0046872">
    <property type="term" value="F:metal ion binding"/>
    <property type="evidence" value="ECO:0007669"/>
    <property type="project" value="UniProtKB-KW"/>
</dbReference>
<keyword evidence="3" id="KW-0411">Iron-sulfur</keyword>
<evidence type="ECO:0000256" key="3">
    <source>
        <dbReference type="ARBA" id="ARBA00023014"/>
    </source>
</evidence>
<reference evidence="5" key="2">
    <citation type="submission" date="2021-02" db="EMBL/GenBank/DDBJ databases">
        <title>Infant gut strain persistence is associated with maternal origin, phylogeny, and functional potential including surface adhesion and iron acquisition.</title>
        <authorList>
            <person name="Lou Y.C."/>
        </authorList>
    </citation>
    <scope>NUCLEOTIDE SEQUENCE</scope>
    <source>
        <strain evidence="5">L3_108_103G1_dasL3_108_103G1_concoct_2</strain>
    </source>
</reference>
<dbReference type="GO" id="GO:0051536">
    <property type="term" value="F:iron-sulfur cluster binding"/>
    <property type="evidence" value="ECO:0007669"/>
    <property type="project" value="UniProtKB-KW"/>
</dbReference>
<dbReference type="Proteomes" id="UP000753219">
    <property type="component" value="Unassembled WGS sequence"/>
</dbReference>
<evidence type="ECO:0000313" key="7">
    <source>
        <dbReference type="Proteomes" id="UP000284868"/>
    </source>
</evidence>
<feature type="domain" description="Radical SAM core" evidence="4">
    <location>
        <begin position="16"/>
        <end position="191"/>
    </location>
</feature>
<evidence type="ECO:0000259" key="4">
    <source>
        <dbReference type="Pfam" id="PF04055"/>
    </source>
</evidence>
<accession>A0A415P850</accession>
<dbReference type="SUPFAM" id="SSF102114">
    <property type="entry name" value="Radical SAM enzymes"/>
    <property type="match status" value="1"/>
</dbReference>
<dbReference type="PANTHER" id="PTHR43432:SF3">
    <property type="entry name" value="SLR0285 PROTEIN"/>
    <property type="match status" value="1"/>
</dbReference>
<protein>
    <submittedName>
        <fullName evidence="6">Radical SAM protein</fullName>
    </submittedName>
</protein>
<proteinExistence type="predicted"/>
<evidence type="ECO:0000256" key="1">
    <source>
        <dbReference type="ARBA" id="ARBA00022723"/>
    </source>
</evidence>
<dbReference type="AlphaFoldDB" id="A0A415P850"/>
<keyword evidence="7" id="KW-1185">Reference proteome</keyword>
<dbReference type="CDD" id="cd01335">
    <property type="entry name" value="Radical_SAM"/>
    <property type="match status" value="1"/>
</dbReference>
<dbReference type="Pfam" id="PF04055">
    <property type="entry name" value="Radical_SAM"/>
    <property type="match status" value="1"/>
</dbReference>
<keyword evidence="2" id="KW-0408">Iron</keyword>
<dbReference type="InterPro" id="IPR040086">
    <property type="entry name" value="MJ0683-like"/>
</dbReference>
<evidence type="ECO:0000313" key="5">
    <source>
        <dbReference type="EMBL" id="MBS4884402.1"/>
    </source>
</evidence>
<dbReference type="InterPro" id="IPR058240">
    <property type="entry name" value="rSAM_sf"/>
</dbReference>
<dbReference type="Gene3D" id="3.80.30.30">
    <property type="match status" value="1"/>
</dbReference>
<dbReference type="InterPro" id="IPR007197">
    <property type="entry name" value="rSAM"/>
</dbReference>
<keyword evidence="1" id="KW-0479">Metal-binding</keyword>
<dbReference type="SFLD" id="SFLDS00029">
    <property type="entry name" value="Radical_SAM"/>
    <property type="match status" value="1"/>
</dbReference>